<dbReference type="OrthoDB" id="2384430at2759"/>
<evidence type="ECO:0000313" key="3">
    <source>
        <dbReference type="Proteomes" id="UP001046870"/>
    </source>
</evidence>
<dbReference type="PANTHER" id="PTHR45011">
    <property type="entry name" value="DAP3-BINDING CELL DEATH ENHANCER 1"/>
    <property type="match status" value="1"/>
</dbReference>
<keyword evidence="3" id="KW-1185">Reference proteome</keyword>
<sequence length="497" mass="53783">MWRIHGIVGRVLSRCHANAPLRLSQGHHVEDDVLNTSSLLSTGRHPSDSSQSGKDRERKRRKRTSQFCYSSLPRYSALDAVGWGAAAVLFMQICRRLHSGLTLSESNPEPAPREPGLLQKCGYRVLLEILSRKDILPRRPSVKCLGTVQQDQGSTAGHALSDSPSPSDSEGVSINTDSSRSADPLSSSDSDPKHTSCSENTNFSIKEPLCPEEEELTCAATNLKHIADSSVPVILNIIGIESARSGDNDTAFTCFLASAQHGYCKAQFNVGVCYEKGRGVGRDKQKAAEFYRQAATGGHSQAKYRYAKHLLQSRGQQSAEEEKAAIDLLEEAAGCGVREAQAYLGVLFSQPGLRDGLRVVHYLRMAAENGDSRSRLYLVQCFRCFRTAVELYQQAAAAGNQQAECILSALCSKGVPADALRPIRSTPCFSTGDRLRFHSTFSSLSDPLIQPLPHSWSTGCLLAQAPPYTHPLSEGGGTGRSLPLPDAAPCGWTIGVG</sequence>
<dbReference type="EMBL" id="JAFDVH010000014">
    <property type="protein sequence ID" value="KAG7465362.1"/>
    <property type="molecule type" value="Genomic_DNA"/>
</dbReference>
<protein>
    <recommendedName>
        <fullName evidence="4">Death ligand signal enhancer</fullName>
    </recommendedName>
</protein>
<dbReference type="PANTHER" id="PTHR45011:SF1">
    <property type="entry name" value="DAP3-BINDING CELL DEATH ENHANCER 1"/>
    <property type="match status" value="1"/>
</dbReference>
<dbReference type="SMART" id="SM00671">
    <property type="entry name" value="SEL1"/>
    <property type="match status" value="3"/>
</dbReference>
<dbReference type="GO" id="GO:0005739">
    <property type="term" value="C:mitochondrion"/>
    <property type="evidence" value="ECO:0007669"/>
    <property type="project" value="TreeGrafter"/>
</dbReference>
<evidence type="ECO:0000256" key="1">
    <source>
        <dbReference type="SAM" id="MobiDB-lite"/>
    </source>
</evidence>
<dbReference type="InterPro" id="IPR052748">
    <property type="entry name" value="ISR_Activator"/>
</dbReference>
<dbReference type="Proteomes" id="UP001046870">
    <property type="component" value="Chromosome 14"/>
</dbReference>
<dbReference type="SUPFAM" id="SSF81901">
    <property type="entry name" value="HCP-like"/>
    <property type="match status" value="1"/>
</dbReference>
<gene>
    <name evidence="2" type="ORF">MATL_G00175630</name>
</gene>
<comment type="caution">
    <text evidence="2">The sequence shown here is derived from an EMBL/GenBank/DDBJ whole genome shotgun (WGS) entry which is preliminary data.</text>
</comment>
<feature type="region of interest" description="Disordered" evidence="1">
    <location>
        <begin position="153"/>
        <end position="199"/>
    </location>
</feature>
<feature type="compositionally biased region" description="Polar residues" evidence="1">
    <location>
        <begin position="162"/>
        <end position="176"/>
    </location>
</feature>
<evidence type="ECO:0008006" key="4">
    <source>
        <dbReference type="Google" id="ProtNLM"/>
    </source>
</evidence>
<dbReference type="InterPro" id="IPR011990">
    <property type="entry name" value="TPR-like_helical_dom_sf"/>
</dbReference>
<name>A0A9D3T7J4_MEGAT</name>
<dbReference type="Gene3D" id="1.25.40.10">
    <property type="entry name" value="Tetratricopeptide repeat domain"/>
    <property type="match status" value="1"/>
</dbReference>
<dbReference type="AlphaFoldDB" id="A0A9D3T7J4"/>
<dbReference type="Pfam" id="PF08238">
    <property type="entry name" value="Sel1"/>
    <property type="match status" value="4"/>
</dbReference>
<feature type="region of interest" description="Disordered" evidence="1">
    <location>
        <begin position="37"/>
        <end position="64"/>
    </location>
</feature>
<accession>A0A9D3T7J4</accession>
<dbReference type="InterPro" id="IPR006597">
    <property type="entry name" value="Sel1-like"/>
</dbReference>
<proteinExistence type="predicted"/>
<feature type="compositionally biased region" description="Low complexity" evidence="1">
    <location>
        <begin position="177"/>
        <end position="189"/>
    </location>
</feature>
<reference evidence="2" key="1">
    <citation type="submission" date="2021-01" db="EMBL/GenBank/DDBJ databases">
        <authorList>
            <person name="Zahm M."/>
            <person name="Roques C."/>
            <person name="Cabau C."/>
            <person name="Klopp C."/>
            <person name="Donnadieu C."/>
            <person name="Jouanno E."/>
            <person name="Lampietro C."/>
            <person name="Louis A."/>
            <person name="Herpin A."/>
            <person name="Echchiki A."/>
            <person name="Berthelot C."/>
            <person name="Parey E."/>
            <person name="Roest-Crollius H."/>
            <person name="Braasch I."/>
            <person name="Postlethwait J."/>
            <person name="Bobe J."/>
            <person name="Montfort J."/>
            <person name="Bouchez O."/>
            <person name="Begum T."/>
            <person name="Mejri S."/>
            <person name="Adams A."/>
            <person name="Chen W.-J."/>
            <person name="Guiguen Y."/>
        </authorList>
    </citation>
    <scope>NUCLEOTIDE SEQUENCE</scope>
    <source>
        <strain evidence="2">YG-15Mar2019-1</strain>
        <tissue evidence="2">Brain</tissue>
    </source>
</reference>
<evidence type="ECO:0000313" key="2">
    <source>
        <dbReference type="EMBL" id="KAG7465362.1"/>
    </source>
</evidence>
<organism evidence="2 3">
    <name type="scientific">Megalops atlanticus</name>
    <name type="common">Tarpon</name>
    <name type="synonym">Clupea gigantea</name>
    <dbReference type="NCBI Taxonomy" id="7932"/>
    <lineage>
        <taxon>Eukaryota</taxon>
        <taxon>Metazoa</taxon>
        <taxon>Chordata</taxon>
        <taxon>Craniata</taxon>
        <taxon>Vertebrata</taxon>
        <taxon>Euteleostomi</taxon>
        <taxon>Actinopterygii</taxon>
        <taxon>Neopterygii</taxon>
        <taxon>Teleostei</taxon>
        <taxon>Elopiformes</taxon>
        <taxon>Megalopidae</taxon>
        <taxon>Megalops</taxon>
    </lineage>
</organism>
<dbReference type="GO" id="GO:0008625">
    <property type="term" value="P:extrinsic apoptotic signaling pathway via death domain receptors"/>
    <property type="evidence" value="ECO:0007669"/>
    <property type="project" value="TreeGrafter"/>
</dbReference>